<sequence length="570" mass="62333">LLVGVATAATFDCLPSEPCWPSPRKWAQFNSSVDGKLVTTKPWASSCYDVSGHYDPEHCQVVEAAYGDDEARSSIYGATQNIQWETCGQAQCLVRTLNPQSPPIDGECSLGSLSAYHVNATTANDVQKTLIFANDNNIRLSIKNSGHDYMGRSVAANSLALWTRNIRKLEYHSTFTLSGCSQVYTDIGVVGAGQSATETRDFFALHGMDVTLGAVGSVGPAGGFGQGGGHGPLGPKYGLMVDQAVEFDVVTANGEFRTINACQDPDLFWAMKGGGGGTFAVLINYKFKVHPSVPFSTYTFRANLSNPETDLTKSTLYRELLTAFVNNQTEWSNNNISGYNFFTAKGFEIHLVYPSEEPISTLVNLTSEWSAFLDSHPGFTVSDHSSYTRYKTYRDWHTSHEYGDIIKRNAPGGIAVVEVGRLVPRKLFAPENADTLVDALLQGMTEGAALPGFAMQVYATTPANTPDSTAGTSAHPAWRDALWTLDFVSGYIQNTPEPIVARMWSAVRRAMQGVKKLTPGGGCYLNEADFGEEDWQHAFFGGHYDRLLEIKQRYDPHALFNCWKCVGWTG</sequence>
<evidence type="ECO:0000259" key="5">
    <source>
        <dbReference type="PROSITE" id="PS51387"/>
    </source>
</evidence>
<name>A0A9P4HXF4_9PEZI</name>
<evidence type="ECO:0000256" key="1">
    <source>
        <dbReference type="ARBA" id="ARBA00005466"/>
    </source>
</evidence>
<evidence type="ECO:0000313" key="7">
    <source>
        <dbReference type="Proteomes" id="UP000799776"/>
    </source>
</evidence>
<feature type="non-terminal residue" evidence="6">
    <location>
        <position position="570"/>
    </location>
</feature>
<evidence type="ECO:0000256" key="3">
    <source>
        <dbReference type="ARBA" id="ARBA00022827"/>
    </source>
</evidence>
<dbReference type="GO" id="GO:0016491">
    <property type="term" value="F:oxidoreductase activity"/>
    <property type="evidence" value="ECO:0007669"/>
    <property type="project" value="UniProtKB-KW"/>
</dbReference>
<dbReference type="AlphaFoldDB" id="A0A9P4HXF4"/>
<dbReference type="InterPro" id="IPR016169">
    <property type="entry name" value="FAD-bd_PCMH_sub2"/>
</dbReference>
<dbReference type="OrthoDB" id="9983560at2759"/>
<dbReference type="PANTHER" id="PTHR13878:SF91">
    <property type="entry name" value="FAD BINDING DOMAIN PROTEIN (AFU_ORTHOLOGUE AFUA_6G12070)-RELATED"/>
    <property type="match status" value="1"/>
</dbReference>
<dbReference type="Pfam" id="PF01565">
    <property type="entry name" value="FAD_binding_4"/>
    <property type="match status" value="1"/>
</dbReference>
<dbReference type="InterPro" id="IPR016166">
    <property type="entry name" value="FAD-bd_PCMH"/>
</dbReference>
<evidence type="ECO:0000256" key="2">
    <source>
        <dbReference type="ARBA" id="ARBA00022630"/>
    </source>
</evidence>
<dbReference type="EMBL" id="ML978720">
    <property type="protein sequence ID" value="KAF2087336.1"/>
    <property type="molecule type" value="Genomic_DNA"/>
</dbReference>
<dbReference type="InterPro" id="IPR036318">
    <property type="entry name" value="FAD-bd_PCMH-like_sf"/>
</dbReference>
<comment type="caution">
    <text evidence="6">The sequence shown here is derived from an EMBL/GenBank/DDBJ whole genome shotgun (WGS) entry which is preliminary data.</text>
</comment>
<feature type="domain" description="FAD-binding PCMH-type" evidence="5">
    <location>
        <begin position="110"/>
        <end position="292"/>
    </location>
</feature>
<dbReference type="PANTHER" id="PTHR13878">
    <property type="entry name" value="GULONOLACTONE OXIDASE"/>
    <property type="match status" value="1"/>
</dbReference>
<gene>
    <name evidence="6" type="ORF">K490DRAFT_17694</name>
</gene>
<dbReference type="GO" id="GO:0071949">
    <property type="term" value="F:FAD binding"/>
    <property type="evidence" value="ECO:0007669"/>
    <property type="project" value="InterPro"/>
</dbReference>
<accession>A0A9P4HXF4</accession>
<dbReference type="Gene3D" id="3.30.465.10">
    <property type="match status" value="2"/>
</dbReference>
<keyword evidence="2" id="KW-0285">Flavoprotein</keyword>
<dbReference type="InterPro" id="IPR006094">
    <property type="entry name" value="Oxid_FAD_bind_N"/>
</dbReference>
<evidence type="ECO:0000256" key="4">
    <source>
        <dbReference type="ARBA" id="ARBA00023002"/>
    </source>
</evidence>
<keyword evidence="7" id="KW-1185">Reference proteome</keyword>
<keyword evidence="4" id="KW-0560">Oxidoreductase</keyword>
<comment type="similarity">
    <text evidence="1">Belongs to the oxygen-dependent FAD-linked oxidoreductase family.</text>
</comment>
<feature type="non-terminal residue" evidence="6">
    <location>
        <position position="1"/>
    </location>
</feature>
<reference evidence="6" key="1">
    <citation type="journal article" date="2020" name="Stud. Mycol.">
        <title>101 Dothideomycetes genomes: a test case for predicting lifestyles and emergence of pathogens.</title>
        <authorList>
            <person name="Haridas S."/>
            <person name="Albert R."/>
            <person name="Binder M."/>
            <person name="Bloem J."/>
            <person name="Labutti K."/>
            <person name="Salamov A."/>
            <person name="Andreopoulos B."/>
            <person name="Baker S."/>
            <person name="Barry K."/>
            <person name="Bills G."/>
            <person name="Bluhm B."/>
            <person name="Cannon C."/>
            <person name="Castanera R."/>
            <person name="Culley D."/>
            <person name="Daum C."/>
            <person name="Ezra D."/>
            <person name="Gonzalez J."/>
            <person name="Henrissat B."/>
            <person name="Kuo A."/>
            <person name="Liang C."/>
            <person name="Lipzen A."/>
            <person name="Lutzoni F."/>
            <person name="Magnuson J."/>
            <person name="Mondo S."/>
            <person name="Nolan M."/>
            <person name="Ohm R."/>
            <person name="Pangilinan J."/>
            <person name="Park H.-J."/>
            <person name="Ramirez L."/>
            <person name="Alfaro M."/>
            <person name="Sun H."/>
            <person name="Tritt A."/>
            <person name="Yoshinaga Y."/>
            <person name="Zwiers L.-H."/>
            <person name="Turgeon B."/>
            <person name="Goodwin S."/>
            <person name="Spatafora J."/>
            <person name="Crous P."/>
            <person name="Grigoriev I."/>
        </authorList>
    </citation>
    <scope>NUCLEOTIDE SEQUENCE</scope>
    <source>
        <strain evidence="6">CBS 121410</strain>
    </source>
</reference>
<dbReference type="SUPFAM" id="SSF55103">
    <property type="entry name" value="FAD-linked oxidases, C-terminal domain"/>
    <property type="match status" value="1"/>
</dbReference>
<dbReference type="InterPro" id="IPR050432">
    <property type="entry name" value="FAD-linked_Oxidoreductases_BP"/>
</dbReference>
<evidence type="ECO:0000313" key="6">
    <source>
        <dbReference type="EMBL" id="KAF2087336.1"/>
    </source>
</evidence>
<keyword evidence="3" id="KW-0274">FAD</keyword>
<dbReference type="InterPro" id="IPR012951">
    <property type="entry name" value="BBE"/>
</dbReference>
<dbReference type="PROSITE" id="PS51387">
    <property type="entry name" value="FAD_PCMH"/>
    <property type="match status" value="1"/>
</dbReference>
<dbReference type="Proteomes" id="UP000799776">
    <property type="component" value="Unassembled WGS sequence"/>
</dbReference>
<dbReference type="Gene3D" id="3.40.462.20">
    <property type="match status" value="1"/>
</dbReference>
<dbReference type="SUPFAM" id="SSF56176">
    <property type="entry name" value="FAD-binding/transporter-associated domain-like"/>
    <property type="match status" value="1"/>
</dbReference>
<dbReference type="InterPro" id="IPR016164">
    <property type="entry name" value="FAD-linked_Oxase-like_C"/>
</dbReference>
<protein>
    <submittedName>
        <fullName evidence="6">FAD-binding domain-containing protein</fullName>
    </submittedName>
</protein>
<proteinExistence type="inferred from homology"/>
<organism evidence="6 7">
    <name type="scientific">Saccharata proteae CBS 121410</name>
    <dbReference type="NCBI Taxonomy" id="1314787"/>
    <lineage>
        <taxon>Eukaryota</taxon>
        <taxon>Fungi</taxon>
        <taxon>Dikarya</taxon>
        <taxon>Ascomycota</taxon>
        <taxon>Pezizomycotina</taxon>
        <taxon>Dothideomycetes</taxon>
        <taxon>Dothideomycetes incertae sedis</taxon>
        <taxon>Botryosphaeriales</taxon>
        <taxon>Saccharataceae</taxon>
        <taxon>Saccharata</taxon>
    </lineage>
</organism>
<dbReference type="Pfam" id="PF08031">
    <property type="entry name" value="BBE"/>
    <property type="match status" value="1"/>
</dbReference>